<feature type="transmembrane region" description="Helical" evidence="6">
    <location>
        <begin position="256"/>
        <end position="278"/>
    </location>
</feature>
<feature type="transmembrane region" description="Helical" evidence="6">
    <location>
        <begin position="222"/>
        <end position="244"/>
    </location>
</feature>
<keyword evidence="5 6" id="KW-0472">Membrane</keyword>
<feature type="transmembrane region" description="Helical" evidence="6">
    <location>
        <begin position="150"/>
        <end position="175"/>
    </location>
</feature>
<feature type="transmembrane region" description="Helical" evidence="6">
    <location>
        <begin position="64"/>
        <end position="84"/>
    </location>
</feature>
<dbReference type="KEGG" id="fau:Fraau_1234"/>
<feature type="transmembrane region" description="Helical" evidence="6">
    <location>
        <begin position="347"/>
        <end position="368"/>
    </location>
</feature>
<feature type="transmembrane region" description="Helical" evidence="6">
    <location>
        <begin position="313"/>
        <end position="335"/>
    </location>
</feature>
<feature type="domain" description="Major facilitator superfamily (MFS) profile" evidence="7">
    <location>
        <begin position="25"/>
        <end position="400"/>
    </location>
</feature>
<dbReference type="STRING" id="767434.Fraau_1234"/>
<dbReference type="HOGENOM" id="CLU_001265_61_1_6"/>
<reference evidence="8" key="1">
    <citation type="submission" date="2012-02" db="EMBL/GenBank/DDBJ databases">
        <title>The complete genome of Frateuria aurantia DSM 6220.</title>
        <authorList>
            <consortium name="US DOE Joint Genome Institute (JGI-PGF)"/>
            <person name="Lucas S."/>
            <person name="Copeland A."/>
            <person name="Lapidus A."/>
            <person name="Glavina del Rio T."/>
            <person name="Dalin E."/>
            <person name="Tice H."/>
            <person name="Bruce D."/>
            <person name="Goodwin L."/>
            <person name="Pitluck S."/>
            <person name="Peters L."/>
            <person name="Ovchinnikova G."/>
            <person name="Teshima H."/>
            <person name="Kyrpides N."/>
            <person name="Mavromatis K."/>
            <person name="Ivanova N."/>
            <person name="Brettin T."/>
            <person name="Detter J.C."/>
            <person name="Han C."/>
            <person name="Larimer F."/>
            <person name="Land M."/>
            <person name="Hauser L."/>
            <person name="Markowitz V."/>
            <person name="Cheng J.-F."/>
            <person name="Hugenholtz P."/>
            <person name="Woyke T."/>
            <person name="Wu D."/>
            <person name="Brambilla E."/>
            <person name="Klenk H.-P."/>
            <person name="Eisen J.A."/>
        </authorList>
    </citation>
    <scope>NUCLEOTIDE SEQUENCE</scope>
    <source>
        <strain evidence="8">DSM 6220</strain>
    </source>
</reference>
<dbReference type="Proteomes" id="UP000005234">
    <property type="component" value="Chromosome"/>
</dbReference>
<dbReference type="Gene3D" id="1.20.1250.20">
    <property type="entry name" value="MFS general substrate transporter like domains"/>
    <property type="match status" value="1"/>
</dbReference>
<feature type="transmembrane region" description="Helical" evidence="6">
    <location>
        <begin position="181"/>
        <end position="201"/>
    </location>
</feature>
<comment type="subcellular location">
    <subcellularLocation>
        <location evidence="1">Cell membrane</location>
        <topology evidence="1">Multi-pass membrane protein</topology>
    </subcellularLocation>
</comment>
<dbReference type="GO" id="GO:0005886">
    <property type="term" value="C:plasma membrane"/>
    <property type="evidence" value="ECO:0007669"/>
    <property type="project" value="UniProtKB-SubCell"/>
</dbReference>
<dbReference type="InterPro" id="IPR011701">
    <property type="entry name" value="MFS"/>
</dbReference>
<evidence type="ECO:0000256" key="3">
    <source>
        <dbReference type="ARBA" id="ARBA00022692"/>
    </source>
</evidence>
<feature type="transmembrane region" description="Helical" evidence="6">
    <location>
        <begin position="21"/>
        <end position="44"/>
    </location>
</feature>
<keyword evidence="3 6" id="KW-0812">Transmembrane</keyword>
<dbReference type="PANTHER" id="PTHR43124">
    <property type="entry name" value="PURINE EFFLUX PUMP PBUE"/>
    <property type="match status" value="1"/>
</dbReference>
<evidence type="ECO:0000256" key="4">
    <source>
        <dbReference type="ARBA" id="ARBA00022989"/>
    </source>
</evidence>
<feature type="transmembrane region" description="Helical" evidence="6">
    <location>
        <begin position="116"/>
        <end position="138"/>
    </location>
</feature>
<dbReference type="AlphaFoldDB" id="H8L4K5"/>
<dbReference type="SUPFAM" id="SSF103473">
    <property type="entry name" value="MFS general substrate transporter"/>
    <property type="match status" value="1"/>
</dbReference>
<dbReference type="CDD" id="cd17324">
    <property type="entry name" value="MFS_NepI_like"/>
    <property type="match status" value="1"/>
</dbReference>
<evidence type="ECO:0000313" key="8">
    <source>
        <dbReference type="EMBL" id="AFC85681.1"/>
    </source>
</evidence>
<keyword evidence="9" id="KW-1185">Reference proteome</keyword>
<protein>
    <submittedName>
        <fullName evidence="8">Arabinose efflux permease family protein</fullName>
    </submittedName>
</protein>
<dbReference type="Pfam" id="PF07690">
    <property type="entry name" value="MFS_1"/>
    <property type="match status" value="1"/>
</dbReference>
<dbReference type="EMBL" id="CP003350">
    <property type="protein sequence ID" value="AFC85681.1"/>
    <property type="molecule type" value="Genomic_DNA"/>
</dbReference>
<accession>H8L4K5</accession>
<evidence type="ECO:0000256" key="6">
    <source>
        <dbReference type="SAM" id="Phobius"/>
    </source>
</evidence>
<feature type="transmembrane region" description="Helical" evidence="6">
    <location>
        <begin position="374"/>
        <end position="393"/>
    </location>
</feature>
<feature type="transmembrane region" description="Helical" evidence="6">
    <location>
        <begin position="285"/>
        <end position="307"/>
    </location>
</feature>
<proteinExistence type="predicted"/>
<feature type="transmembrane region" description="Helical" evidence="6">
    <location>
        <begin position="91"/>
        <end position="110"/>
    </location>
</feature>
<evidence type="ECO:0000259" key="7">
    <source>
        <dbReference type="PROSITE" id="PS50850"/>
    </source>
</evidence>
<dbReference type="InterPro" id="IPR050189">
    <property type="entry name" value="MFS_Efflux_Transporters"/>
</dbReference>
<evidence type="ECO:0000313" key="9">
    <source>
        <dbReference type="Proteomes" id="UP000005234"/>
    </source>
</evidence>
<sequence length="404" mass="42046">MTPSTSDAPRGAQSKTEDRPAYWSGVFAMSLCVFALVASEFMPVSLLTPIASDLRISEGMAGRGIAISGAFAVLTSLSISALIGTLDRKKLLLALTVLMGASGAIVALAPNYLTYMAGRLLIGVVIGGFWSMSAAMAIRLVPPSQVSKALAIFNGGNALATVIAAPLGSYLGAIIGWRGAFFALVPTALIALAWQWLALPAMKPDARPPGSGNVFKVLKNRAVAYGMAGCGAFFMGQFALFTYLRPFLETVTHVNISTLSLLLLTVGVAGFIGTVVIGTILKRGLYGPLIIIPILMSVIAVTLIPFGGRVVPVAVLLGLWGLMATATPVGWWSWVAQAMPHDAEAGGGLMVAVVQFAIALGSTIGGVLFDTSGYQSTFIASALVLLLSAFLTFKTSRTQSRQGD</sequence>
<dbReference type="InterPro" id="IPR020846">
    <property type="entry name" value="MFS_dom"/>
</dbReference>
<dbReference type="PROSITE" id="PS50850">
    <property type="entry name" value="MFS"/>
    <property type="match status" value="1"/>
</dbReference>
<evidence type="ECO:0000256" key="5">
    <source>
        <dbReference type="ARBA" id="ARBA00023136"/>
    </source>
</evidence>
<evidence type="ECO:0000256" key="2">
    <source>
        <dbReference type="ARBA" id="ARBA00022475"/>
    </source>
</evidence>
<keyword evidence="4 6" id="KW-1133">Transmembrane helix</keyword>
<dbReference type="RefSeq" id="WP_014402687.1">
    <property type="nucleotide sequence ID" value="NC_017033.1"/>
</dbReference>
<keyword evidence="2" id="KW-1003">Cell membrane</keyword>
<organism evidence="8 9">
    <name type="scientific">Frateuria aurantia (strain ATCC 33424 / DSM 6220 / KCTC 2777 / LMG 1558 / NBRC 3245 / NCIMB 13370)</name>
    <name type="common">Acetobacter aurantius</name>
    <dbReference type="NCBI Taxonomy" id="767434"/>
    <lineage>
        <taxon>Bacteria</taxon>
        <taxon>Pseudomonadati</taxon>
        <taxon>Pseudomonadota</taxon>
        <taxon>Gammaproteobacteria</taxon>
        <taxon>Lysobacterales</taxon>
        <taxon>Rhodanobacteraceae</taxon>
        <taxon>Frateuria</taxon>
    </lineage>
</organism>
<evidence type="ECO:0000256" key="1">
    <source>
        <dbReference type="ARBA" id="ARBA00004651"/>
    </source>
</evidence>
<dbReference type="OrthoDB" id="9812189at2"/>
<dbReference type="eggNOG" id="COG2814">
    <property type="taxonomic scope" value="Bacteria"/>
</dbReference>
<dbReference type="PANTHER" id="PTHR43124:SF5">
    <property type="entry name" value="PURINE RIBONUCLEOSIDE EFFLUX PUMP NEPI"/>
    <property type="match status" value="1"/>
</dbReference>
<gene>
    <name evidence="8" type="ordered locus">Fraau_1234</name>
</gene>
<dbReference type="GO" id="GO:0022857">
    <property type="term" value="F:transmembrane transporter activity"/>
    <property type="evidence" value="ECO:0007669"/>
    <property type="project" value="InterPro"/>
</dbReference>
<dbReference type="InterPro" id="IPR036259">
    <property type="entry name" value="MFS_trans_sf"/>
</dbReference>
<name>H8L4K5_FRAAD</name>